<dbReference type="PANTHER" id="PTHR31917:SF5">
    <property type="entry name" value="OS02G0204500 PROTEIN"/>
    <property type="match status" value="1"/>
</dbReference>
<dbReference type="InterPro" id="IPR008395">
    <property type="entry name" value="Agenet-like_dom"/>
</dbReference>
<organism evidence="3 4">
    <name type="scientific">Citrullus colocynthis</name>
    <name type="common">colocynth</name>
    <dbReference type="NCBI Taxonomy" id="252529"/>
    <lineage>
        <taxon>Eukaryota</taxon>
        <taxon>Viridiplantae</taxon>
        <taxon>Streptophyta</taxon>
        <taxon>Embryophyta</taxon>
        <taxon>Tracheophyta</taxon>
        <taxon>Spermatophyta</taxon>
        <taxon>Magnoliopsida</taxon>
        <taxon>eudicotyledons</taxon>
        <taxon>Gunneridae</taxon>
        <taxon>Pentapetalae</taxon>
        <taxon>rosids</taxon>
        <taxon>fabids</taxon>
        <taxon>Cucurbitales</taxon>
        <taxon>Cucurbitaceae</taxon>
        <taxon>Benincaseae</taxon>
        <taxon>Citrullus</taxon>
    </lineage>
</organism>
<dbReference type="Proteomes" id="UP001642487">
    <property type="component" value="Chromosome 1"/>
</dbReference>
<dbReference type="EMBL" id="OZ021735">
    <property type="protein sequence ID" value="CAK9310430.1"/>
    <property type="molecule type" value="Genomic_DNA"/>
</dbReference>
<dbReference type="SMART" id="SM00743">
    <property type="entry name" value="Agenet"/>
    <property type="match status" value="2"/>
</dbReference>
<protein>
    <recommendedName>
        <fullName evidence="2">Agenet domain-containing protein</fullName>
    </recommendedName>
</protein>
<keyword evidence="4" id="KW-1185">Reference proteome</keyword>
<accession>A0ABP0XUQ9</accession>
<dbReference type="InterPro" id="IPR014002">
    <property type="entry name" value="Agenet_dom_plant"/>
</dbReference>
<reference evidence="3 4" key="1">
    <citation type="submission" date="2024-03" db="EMBL/GenBank/DDBJ databases">
        <authorList>
            <person name="Gkanogiannis A."/>
            <person name="Becerra Lopez-Lavalle L."/>
        </authorList>
    </citation>
    <scope>NUCLEOTIDE SEQUENCE [LARGE SCALE GENOMIC DNA]</scope>
</reference>
<feature type="domain" description="Agenet" evidence="2">
    <location>
        <begin position="32"/>
        <end position="93"/>
    </location>
</feature>
<gene>
    <name evidence="3" type="ORF">CITCOLO1_LOCUS2053</name>
</gene>
<evidence type="ECO:0000259" key="2">
    <source>
        <dbReference type="SMART" id="SM00743"/>
    </source>
</evidence>
<evidence type="ECO:0000313" key="3">
    <source>
        <dbReference type="EMBL" id="CAK9310430.1"/>
    </source>
</evidence>
<feature type="region of interest" description="Disordered" evidence="1">
    <location>
        <begin position="244"/>
        <end position="291"/>
    </location>
</feature>
<evidence type="ECO:0000313" key="4">
    <source>
        <dbReference type="Proteomes" id="UP001642487"/>
    </source>
</evidence>
<feature type="domain" description="Agenet" evidence="2">
    <location>
        <begin position="96"/>
        <end position="152"/>
    </location>
</feature>
<evidence type="ECO:0000256" key="1">
    <source>
        <dbReference type="SAM" id="MobiDB-lite"/>
    </source>
</evidence>
<proteinExistence type="predicted"/>
<dbReference type="PANTHER" id="PTHR31917">
    <property type="entry name" value="AGENET DOMAIN-CONTAINING PROTEIN-RELATED"/>
    <property type="match status" value="1"/>
</dbReference>
<feature type="compositionally biased region" description="Polar residues" evidence="1">
    <location>
        <begin position="244"/>
        <end position="257"/>
    </location>
</feature>
<sequence length="312" mass="35563">MISPPRQSNSEHFRYSALILLFRVRIRIIGSMRLRKGDQVEVLSKKEVSTGSWSCAEIISGNGRSYSVRFFSSEEAMEKVPRRVIRPCPPPLEGSNVWDAGDLAEVFHNSSWKQAKIMKIVGVNCYMVRILGSPLDVMVRKSNLRRRQAWHDGRWFLLGKAMEDSGSLSRNRQIDQNTVRSKDQQLVVTLSTGPRKRPLPNQFINHKVSVQKRKVTEKDVRCLQSLAITTNMYSTQELNTIRLSSNVPTENTEVTTAHRSKKVEDTDNYSDAESSTGRGHEEEDPCSYEEELARSHSLWHTSFEEMLGSFSG</sequence>
<dbReference type="Pfam" id="PF05641">
    <property type="entry name" value="Agenet"/>
    <property type="match status" value="1"/>
</dbReference>
<name>A0ABP0XUQ9_9ROSI</name>